<dbReference type="AlphaFoldDB" id="A0A0K1NHT4"/>
<dbReference type="OrthoDB" id="9808343at2"/>
<reference evidence="2 4" key="2">
    <citation type="submission" date="2021-03" db="EMBL/GenBank/DDBJ databases">
        <title>Human Oral Microbial Genomes.</title>
        <authorList>
            <person name="Johnston C.D."/>
            <person name="Chen T."/>
            <person name="Dewhirst F.E."/>
        </authorList>
    </citation>
    <scope>NUCLEOTIDE SEQUENCE [LARGE SCALE GENOMIC DNA]</scope>
    <source>
        <strain evidence="2 4">W1435</strain>
    </source>
</reference>
<dbReference type="RefSeq" id="WP_025078440.1">
    <property type="nucleotide sequence ID" value="NZ_BAKO01000015.1"/>
</dbReference>
<dbReference type="Proteomes" id="UP000060345">
    <property type="component" value="Chromosome 1"/>
</dbReference>
<dbReference type="Proteomes" id="UP000682005">
    <property type="component" value="Chromosome 1"/>
</dbReference>
<name>A0A0K1NHT4_9BACT</name>
<proteinExistence type="predicted"/>
<dbReference type="EMBL" id="CP072370">
    <property type="protein sequence ID" value="QUB87602.1"/>
    <property type="molecule type" value="Genomic_DNA"/>
</dbReference>
<evidence type="ECO:0000313" key="3">
    <source>
        <dbReference type="Proteomes" id="UP000060345"/>
    </source>
</evidence>
<evidence type="ECO:0000313" key="4">
    <source>
        <dbReference type="Proteomes" id="UP000682005"/>
    </source>
</evidence>
<organism evidence="1 3">
    <name type="scientific">Prevotella fusca JCM 17724</name>
    <dbReference type="NCBI Taxonomy" id="1236517"/>
    <lineage>
        <taxon>Bacteria</taxon>
        <taxon>Pseudomonadati</taxon>
        <taxon>Bacteroidota</taxon>
        <taxon>Bacteroidia</taxon>
        <taxon>Bacteroidales</taxon>
        <taxon>Prevotellaceae</taxon>
        <taxon>Prevotella</taxon>
    </lineage>
</organism>
<protein>
    <submittedName>
        <fullName evidence="1">Uncharacterized protein</fullName>
    </submittedName>
</protein>
<sequence length="134" mass="15244">MEIYIIQKKLGSRKELGRRPVEIAKTVNTLAALLYTLTQQGLTEAQTSKENRALSISEIAAQAEEGRIRFAENYGENHDTLEKAMQRTKQAYDDGLFRVFINGEEVTLWDAPIKLCQGTEIVFLRLTMLTGLYF</sequence>
<dbReference type="EMBL" id="CP012074">
    <property type="protein sequence ID" value="AKU68644.1"/>
    <property type="molecule type" value="Genomic_DNA"/>
</dbReference>
<evidence type="ECO:0000313" key="1">
    <source>
        <dbReference type="EMBL" id="AKU68644.1"/>
    </source>
</evidence>
<reference evidence="1 3" key="1">
    <citation type="submission" date="2015-07" db="EMBL/GenBank/DDBJ databases">
        <authorList>
            <person name="Noorani M."/>
        </authorList>
    </citation>
    <scope>NUCLEOTIDE SEQUENCE [LARGE SCALE GENOMIC DNA]</scope>
    <source>
        <strain evidence="1 3">W1435</strain>
    </source>
</reference>
<dbReference type="KEGG" id="pfus:ADJ77_02030"/>
<gene>
    <name evidence="1" type="ORF">ADJ77_02030</name>
    <name evidence="2" type="ORF">J5A51_09175</name>
</gene>
<evidence type="ECO:0000313" key="2">
    <source>
        <dbReference type="EMBL" id="QUB87602.1"/>
    </source>
</evidence>
<keyword evidence="4" id="KW-1185">Reference proteome</keyword>
<accession>A0A0K1NHT4</accession>